<keyword evidence="3" id="KW-0238">DNA-binding</keyword>
<comment type="similarity">
    <text evidence="1">Belongs to the LysR transcriptional regulatory family.</text>
</comment>
<keyword evidence="2" id="KW-0805">Transcription regulation</keyword>
<comment type="caution">
    <text evidence="6">The sequence shown here is derived from an EMBL/GenBank/DDBJ whole genome shotgun (WGS) entry which is preliminary data.</text>
</comment>
<dbReference type="InterPro" id="IPR036390">
    <property type="entry name" value="WH_DNA-bd_sf"/>
</dbReference>
<organism evidence="6 7">
    <name type="scientific">Crenobacter oryzisoli</name>
    <dbReference type="NCBI Taxonomy" id="3056844"/>
    <lineage>
        <taxon>Bacteria</taxon>
        <taxon>Pseudomonadati</taxon>
        <taxon>Pseudomonadota</taxon>
        <taxon>Betaproteobacteria</taxon>
        <taxon>Neisseriales</taxon>
        <taxon>Neisseriaceae</taxon>
        <taxon>Crenobacter</taxon>
    </lineage>
</organism>
<dbReference type="PROSITE" id="PS50931">
    <property type="entry name" value="HTH_LYSR"/>
    <property type="match status" value="1"/>
</dbReference>
<dbReference type="EMBL" id="JAUEDK010000025">
    <property type="protein sequence ID" value="MDN0076039.1"/>
    <property type="molecule type" value="Genomic_DNA"/>
</dbReference>
<evidence type="ECO:0000256" key="1">
    <source>
        <dbReference type="ARBA" id="ARBA00009437"/>
    </source>
</evidence>
<evidence type="ECO:0000313" key="6">
    <source>
        <dbReference type="EMBL" id="MDN0076039.1"/>
    </source>
</evidence>
<gene>
    <name evidence="6" type="ORF">QU481_14200</name>
</gene>
<dbReference type="RefSeq" id="WP_289830684.1">
    <property type="nucleotide sequence ID" value="NZ_JAUEDK010000025.1"/>
</dbReference>
<dbReference type="Pfam" id="PF00126">
    <property type="entry name" value="HTH_1"/>
    <property type="match status" value="1"/>
</dbReference>
<name>A0ABT7XQG2_9NEIS</name>
<accession>A0ABT7XQG2</accession>
<dbReference type="SUPFAM" id="SSF46785">
    <property type="entry name" value="Winged helix' DNA-binding domain"/>
    <property type="match status" value="1"/>
</dbReference>
<dbReference type="InterPro" id="IPR036388">
    <property type="entry name" value="WH-like_DNA-bd_sf"/>
</dbReference>
<keyword evidence="4" id="KW-0804">Transcription</keyword>
<dbReference type="InterPro" id="IPR000847">
    <property type="entry name" value="LysR_HTH_N"/>
</dbReference>
<evidence type="ECO:0000256" key="3">
    <source>
        <dbReference type="ARBA" id="ARBA00023125"/>
    </source>
</evidence>
<dbReference type="PANTHER" id="PTHR30537:SF3">
    <property type="entry name" value="TRANSCRIPTIONAL REGULATORY PROTEIN"/>
    <property type="match status" value="1"/>
</dbReference>
<evidence type="ECO:0000313" key="7">
    <source>
        <dbReference type="Proteomes" id="UP001168540"/>
    </source>
</evidence>
<evidence type="ECO:0000256" key="2">
    <source>
        <dbReference type="ARBA" id="ARBA00023015"/>
    </source>
</evidence>
<dbReference type="Gene3D" id="3.40.190.290">
    <property type="match status" value="1"/>
</dbReference>
<reference evidence="6" key="1">
    <citation type="submission" date="2023-06" db="EMBL/GenBank/DDBJ databases">
        <authorList>
            <person name="Zhang S."/>
        </authorList>
    </citation>
    <scope>NUCLEOTIDE SEQUENCE</scope>
    <source>
        <strain evidence="6">SG2303</strain>
    </source>
</reference>
<dbReference type="Pfam" id="PF03466">
    <property type="entry name" value="LysR_substrate"/>
    <property type="match status" value="1"/>
</dbReference>
<dbReference type="InterPro" id="IPR005119">
    <property type="entry name" value="LysR_subst-bd"/>
</dbReference>
<protein>
    <submittedName>
        <fullName evidence="6">LysR family transcriptional regulator</fullName>
    </submittedName>
</protein>
<keyword evidence="7" id="KW-1185">Reference proteome</keyword>
<proteinExistence type="inferred from homology"/>
<dbReference type="InterPro" id="IPR058163">
    <property type="entry name" value="LysR-type_TF_proteobact-type"/>
</dbReference>
<sequence length="306" mass="33909">MQQSLMWEIRVFCAVVDKHSFVAAARMLGRSPSTISRAIQALEAVIGSELLHRSHKVVSLTAAGESYYGYAKQLLALQEEAEEELAGLGSASQGWIRFAAPESMALGVLPALLNDFGQAYPDLRIDVHFTDETLDPIQEKLDFVIRGAFPQSSELIGLPLWNYRRHLYASPEYLQRRGIPQQPEELVGHDLIIHTSPRILKDWHFASGETQTRLKVEPRYRFSSGVAVYQAVRQGVGIARLGDWLGEPAVREGALVRLCPAYRLTSSTGQDPQMHAVYASGRQPGRVRAFLTALRAAGQTINTSTL</sequence>
<dbReference type="PANTHER" id="PTHR30537">
    <property type="entry name" value="HTH-TYPE TRANSCRIPTIONAL REGULATOR"/>
    <property type="match status" value="1"/>
</dbReference>
<dbReference type="CDD" id="cd08422">
    <property type="entry name" value="PBP2_CrgA_like"/>
    <property type="match status" value="1"/>
</dbReference>
<dbReference type="Proteomes" id="UP001168540">
    <property type="component" value="Unassembled WGS sequence"/>
</dbReference>
<dbReference type="SUPFAM" id="SSF53850">
    <property type="entry name" value="Periplasmic binding protein-like II"/>
    <property type="match status" value="1"/>
</dbReference>
<evidence type="ECO:0000256" key="4">
    <source>
        <dbReference type="ARBA" id="ARBA00023163"/>
    </source>
</evidence>
<feature type="domain" description="HTH lysR-type" evidence="5">
    <location>
        <begin position="9"/>
        <end position="61"/>
    </location>
</feature>
<dbReference type="Gene3D" id="1.10.10.10">
    <property type="entry name" value="Winged helix-like DNA-binding domain superfamily/Winged helix DNA-binding domain"/>
    <property type="match status" value="1"/>
</dbReference>
<evidence type="ECO:0000259" key="5">
    <source>
        <dbReference type="PROSITE" id="PS50931"/>
    </source>
</evidence>